<feature type="compositionally biased region" description="Basic and acidic residues" evidence="3">
    <location>
        <begin position="22"/>
        <end position="37"/>
    </location>
</feature>
<dbReference type="FunFam" id="1.10.238.10:FF:000001">
    <property type="entry name" value="Calmodulin 1"/>
    <property type="match status" value="1"/>
</dbReference>
<dbReference type="Pfam" id="PF13499">
    <property type="entry name" value="EF-hand_7"/>
    <property type="match status" value="2"/>
</dbReference>
<evidence type="ECO:0000259" key="4">
    <source>
        <dbReference type="PROSITE" id="PS50222"/>
    </source>
</evidence>
<evidence type="ECO:0000256" key="3">
    <source>
        <dbReference type="SAM" id="MobiDB-lite"/>
    </source>
</evidence>
<name>A0A7I8VUD8_9ANNE</name>
<keyword evidence="1" id="KW-0677">Repeat</keyword>
<dbReference type="InterPro" id="IPR018247">
    <property type="entry name" value="EF_Hand_1_Ca_BS"/>
</dbReference>
<feature type="domain" description="EF-hand" evidence="4">
    <location>
        <begin position="147"/>
        <end position="182"/>
    </location>
</feature>
<dbReference type="GO" id="GO:0005509">
    <property type="term" value="F:calcium ion binding"/>
    <property type="evidence" value="ECO:0007669"/>
    <property type="project" value="InterPro"/>
</dbReference>
<reference evidence="5 6" key="1">
    <citation type="submission" date="2020-08" db="EMBL/GenBank/DDBJ databases">
        <authorList>
            <person name="Hejnol A."/>
        </authorList>
    </citation>
    <scope>NUCLEOTIDE SEQUENCE [LARGE SCALE GENOMIC DNA]</scope>
</reference>
<evidence type="ECO:0000313" key="6">
    <source>
        <dbReference type="Proteomes" id="UP000549394"/>
    </source>
</evidence>
<dbReference type="PROSITE" id="PS50222">
    <property type="entry name" value="EF_HAND_2"/>
    <property type="match status" value="3"/>
</dbReference>
<feature type="domain" description="EF-hand" evidence="4">
    <location>
        <begin position="73"/>
        <end position="108"/>
    </location>
</feature>
<organism evidence="5 6">
    <name type="scientific">Dimorphilus gyrociliatus</name>
    <dbReference type="NCBI Taxonomy" id="2664684"/>
    <lineage>
        <taxon>Eukaryota</taxon>
        <taxon>Metazoa</taxon>
        <taxon>Spiralia</taxon>
        <taxon>Lophotrochozoa</taxon>
        <taxon>Annelida</taxon>
        <taxon>Polychaeta</taxon>
        <taxon>Polychaeta incertae sedis</taxon>
        <taxon>Dinophilidae</taxon>
        <taxon>Dimorphilus</taxon>
    </lineage>
</organism>
<dbReference type="PANTHER" id="PTHR23048:SF59">
    <property type="entry name" value="EF-HAND SUPERFAMILY PROTEIN"/>
    <property type="match status" value="1"/>
</dbReference>
<proteinExistence type="predicted"/>
<dbReference type="AlphaFoldDB" id="A0A7I8VUD8"/>
<keyword evidence="6" id="KW-1185">Reference proteome</keyword>
<sequence>MPKKKVKKVKKDKSAKSNSSDSKPKEPMAPDRIERPPKFGEKLMELLKTHKVDEKELYGRKVATKALDRLTSDEIHDLGIVFDTFDSNEDGYIGPYELRRALKVLGFKISREKAQQLVHESSAKGIWAISFNEFLDLVIEKQGESRDVYQEICNGFKILDKEKKGRLDIEDLITACQENNINLGKQDLKEMIQEADLNGDGTVDKDEFVKIMLKTNLF</sequence>
<keyword evidence="2" id="KW-0106">Calcium</keyword>
<dbReference type="CDD" id="cd00051">
    <property type="entry name" value="EFh"/>
    <property type="match status" value="1"/>
</dbReference>
<dbReference type="InterPro" id="IPR011992">
    <property type="entry name" value="EF-hand-dom_pair"/>
</dbReference>
<dbReference type="InterPro" id="IPR002048">
    <property type="entry name" value="EF_hand_dom"/>
</dbReference>
<dbReference type="OrthoDB" id="343296at2759"/>
<dbReference type="InterPro" id="IPR050230">
    <property type="entry name" value="CALM/Myosin/TropC-like"/>
</dbReference>
<protein>
    <submittedName>
        <fullName evidence="5">DgyrCDS8183</fullName>
    </submittedName>
</protein>
<dbReference type="GO" id="GO:0016460">
    <property type="term" value="C:myosin II complex"/>
    <property type="evidence" value="ECO:0007669"/>
    <property type="project" value="TreeGrafter"/>
</dbReference>
<feature type="domain" description="EF-hand" evidence="4">
    <location>
        <begin position="183"/>
        <end position="218"/>
    </location>
</feature>
<dbReference type="SMART" id="SM00054">
    <property type="entry name" value="EFh"/>
    <property type="match status" value="3"/>
</dbReference>
<comment type="caution">
    <text evidence="5">The sequence shown here is derived from an EMBL/GenBank/DDBJ whole genome shotgun (WGS) entry which is preliminary data.</text>
</comment>
<dbReference type="SUPFAM" id="SSF47473">
    <property type="entry name" value="EF-hand"/>
    <property type="match status" value="1"/>
</dbReference>
<evidence type="ECO:0000256" key="2">
    <source>
        <dbReference type="ARBA" id="ARBA00022837"/>
    </source>
</evidence>
<dbReference type="PANTHER" id="PTHR23048">
    <property type="entry name" value="MYOSIN LIGHT CHAIN 1, 3"/>
    <property type="match status" value="1"/>
</dbReference>
<dbReference type="PROSITE" id="PS00018">
    <property type="entry name" value="EF_HAND_1"/>
    <property type="match status" value="2"/>
</dbReference>
<dbReference type="EMBL" id="CAJFCJ010000010">
    <property type="protein sequence ID" value="CAD5119581.1"/>
    <property type="molecule type" value="Genomic_DNA"/>
</dbReference>
<dbReference type="Proteomes" id="UP000549394">
    <property type="component" value="Unassembled WGS sequence"/>
</dbReference>
<dbReference type="Gene3D" id="1.10.238.10">
    <property type="entry name" value="EF-hand"/>
    <property type="match status" value="2"/>
</dbReference>
<accession>A0A7I8VUD8</accession>
<feature type="compositionally biased region" description="Basic residues" evidence="3">
    <location>
        <begin position="1"/>
        <end position="13"/>
    </location>
</feature>
<evidence type="ECO:0000256" key="1">
    <source>
        <dbReference type="ARBA" id="ARBA00022737"/>
    </source>
</evidence>
<evidence type="ECO:0000313" key="5">
    <source>
        <dbReference type="EMBL" id="CAD5119581.1"/>
    </source>
</evidence>
<feature type="region of interest" description="Disordered" evidence="3">
    <location>
        <begin position="1"/>
        <end position="37"/>
    </location>
</feature>
<gene>
    <name evidence="5" type="ORF">DGYR_LOCUS7796</name>
</gene>